<sequence length="170" mass="18964">MDAQIDLDANVIEAIGTSVPKVAATGGRVLVSNVGSGGETMHLATEATCGKFVQNHWVHSSYNLNMAIYSSFAEVGFGSTVGLTSLHFKLIHWFMTLSTFDLSVFEAIQVKLTARKGQELYIRYQLPLDFLVAVWVKELVKHKRNSFTTFLRVMSFAEQSICLELLNTWL</sequence>
<dbReference type="HOGENOM" id="CLU_095147_0_0_1"/>
<name>D8QUS9_SELML</name>
<proteinExistence type="predicted"/>
<dbReference type="KEGG" id="smo:SELMODRAFT_404263"/>
<protein>
    <submittedName>
        <fullName evidence="1">Uncharacterized protein</fullName>
    </submittedName>
</protein>
<gene>
    <name evidence="1" type="ORF">SELMODRAFT_404263</name>
</gene>
<evidence type="ECO:0000313" key="2">
    <source>
        <dbReference type="Proteomes" id="UP000001514"/>
    </source>
</evidence>
<dbReference type="Gramene" id="EFJ36343">
    <property type="protein sequence ID" value="EFJ36343"/>
    <property type="gene ID" value="SELMODRAFT_404263"/>
</dbReference>
<organism evidence="2">
    <name type="scientific">Selaginella moellendorffii</name>
    <name type="common">Spikemoss</name>
    <dbReference type="NCBI Taxonomy" id="88036"/>
    <lineage>
        <taxon>Eukaryota</taxon>
        <taxon>Viridiplantae</taxon>
        <taxon>Streptophyta</taxon>
        <taxon>Embryophyta</taxon>
        <taxon>Tracheophyta</taxon>
        <taxon>Lycopodiopsida</taxon>
        <taxon>Selaginellales</taxon>
        <taxon>Selaginellaceae</taxon>
        <taxon>Selaginella</taxon>
    </lineage>
</organism>
<dbReference type="InParanoid" id="D8QUS9"/>
<dbReference type="AlphaFoldDB" id="D8QUS9"/>
<keyword evidence="2" id="KW-1185">Reference proteome</keyword>
<reference evidence="1 2" key="1">
    <citation type="journal article" date="2011" name="Science">
        <title>The Selaginella genome identifies genetic changes associated with the evolution of vascular plants.</title>
        <authorList>
            <person name="Banks J.A."/>
            <person name="Nishiyama T."/>
            <person name="Hasebe M."/>
            <person name="Bowman J.L."/>
            <person name="Gribskov M."/>
            <person name="dePamphilis C."/>
            <person name="Albert V.A."/>
            <person name="Aono N."/>
            <person name="Aoyama T."/>
            <person name="Ambrose B.A."/>
            <person name="Ashton N.W."/>
            <person name="Axtell M.J."/>
            <person name="Barker E."/>
            <person name="Barker M.S."/>
            <person name="Bennetzen J.L."/>
            <person name="Bonawitz N.D."/>
            <person name="Chapple C."/>
            <person name="Cheng C."/>
            <person name="Correa L.G."/>
            <person name="Dacre M."/>
            <person name="DeBarry J."/>
            <person name="Dreyer I."/>
            <person name="Elias M."/>
            <person name="Engstrom E.M."/>
            <person name="Estelle M."/>
            <person name="Feng L."/>
            <person name="Finet C."/>
            <person name="Floyd S.K."/>
            <person name="Frommer W.B."/>
            <person name="Fujita T."/>
            <person name="Gramzow L."/>
            <person name="Gutensohn M."/>
            <person name="Harholt J."/>
            <person name="Hattori M."/>
            <person name="Heyl A."/>
            <person name="Hirai T."/>
            <person name="Hiwatashi Y."/>
            <person name="Ishikawa M."/>
            <person name="Iwata M."/>
            <person name="Karol K.G."/>
            <person name="Koehler B."/>
            <person name="Kolukisaoglu U."/>
            <person name="Kubo M."/>
            <person name="Kurata T."/>
            <person name="Lalonde S."/>
            <person name="Li K."/>
            <person name="Li Y."/>
            <person name="Litt A."/>
            <person name="Lyons E."/>
            <person name="Manning G."/>
            <person name="Maruyama T."/>
            <person name="Michael T.P."/>
            <person name="Mikami K."/>
            <person name="Miyazaki S."/>
            <person name="Morinaga S."/>
            <person name="Murata T."/>
            <person name="Mueller-Roeber B."/>
            <person name="Nelson D.R."/>
            <person name="Obara M."/>
            <person name="Oguri Y."/>
            <person name="Olmstead R.G."/>
            <person name="Onodera N."/>
            <person name="Petersen B.L."/>
            <person name="Pils B."/>
            <person name="Prigge M."/>
            <person name="Rensing S.A."/>
            <person name="Riano-Pachon D.M."/>
            <person name="Roberts A.W."/>
            <person name="Sato Y."/>
            <person name="Scheller H.V."/>
            <person name="Schulz B."/>
            <person name="Schulz C."/>
            <person name="Shakirov E.V."/>
            <person name="Shibagaki N."/>
            <person name="Shinohara N."/>
            <person name="Shippen D.E."/>
            <person name="Soerensen I."/>
            <person name="Sotooka R."/>
            <person name="Sugimoto N."/>
            <person name="Sugita M."/>
            <person name="Sumikawa N."/>
            <person name="Tanurdzic M."/>
            <person name="Theissen G."/>
            <person name="Ulvskov P."/>
            <person name="Wakazuki S."/>
            <person name="Weng J.K."/>
            <person name="Willats W.W."/>
            <person name="Wipf D."/>
            <person name="Wolf P.G."/>
            <person name="Yang L."/>
            <person name="Zimmer A.D."/>
            <person name="Zhu Q."/>
            <person name="Mitros T."/>
            <person name="Hellsten U."/>
            <person name="Loque D."/>
            <person name="Otillar R."/>
            <person name="Salamov A."/>
            <person name="Schmutz J."/>
            <person name="Shapiro H."/>
            <person name="Lindquist E."/>
            <person name="Lucas S."/>
            <person name="Rokhsar D."/>
            <person name="Grigoriev I.V."/>
        </authorList>
    </citation>
    <scope>NUCLEOTIDE SEQUENCE [LARGE SCALE GENOMIC DNA]</scope>
</reference>
<evidence type="ECO:0000313" key="1">
    <source>
        <dbReference type="EMBL" id="EFJ36343.1"/>
    </source>
</evidence>
<accession>D8QUS9</accession>
<dbReference type="Proteomes" id="UP000001514">
    <property type="component" value="Unassembled WGS sequence"/>
</dbReference>
<dbReference type="EMBL" id="GL377567">
    <property type="protein sequence ID" value="EFJ36343.1"/>
    <property type="molecule type" value="Genomic_DNA"/>
</dbReference>